<reference evidence="3" key="1">
    <citation type="journal article" date="2020" name="Stud. Mycol.">
        <title>101 Dothideomycetes genomes: a test case for predicting lifestyles and emergence of pathogens.</title>
        <authorList>
            <person name="Haridas S."/>
            <person name="Albert R."/>
            <person name="Binder M."/>
            <person name="Bloem J."/>
            <person name="Labutti K."/>
            <person name="Salamov A."/>
            <person name="Andreopoulos B."/>
            <person name="Baker S."/>
            <person name="Barry K."/>
            <person name="Bills G."/>
            <person name="Bluhm B."/>
            <person name="Cannon C."/>
            <person name="Castanera R."/>
            <person name="Culley D."/>
            <person name="Daum C."/>
            <person name="Ezra D."/>
            <person name="Gonzalez J."/>
            <person name="Henrissat B."/>
            <person name="Kuo A."/>
            <person name="Liang C."/>
            <person name="Lipzen A."/>
            <person name="Lutzoni F."/>
            <person name="Magnuson J."/>
            <person name="Mondo S."/>
            <person name="Nolan M."/>
            <person name="Ohm R."/>
            <person name="Pangilinan J."/>
            <person name="Park H.-J."/>
            <person name="Ramirez L."/>
            <person name="Alfaro M."/>
            <person name="Sun H."/>
            <person name="Tritt A."/>
            <person name="Yoshinaga Y."/>
            <person name="Zwiers L.-H."/>
            <person name="Turgeon B."/>
            <person name="Goodwin S."/>
            <person name="Spatafora J."/>
            <person name="Crous P."/>
            <person name="Grigoriev I."/>
        </authorList>
    </citation>
    <scope>NUCLEOTIDE SEQUENCE</scope>
    <source>
        <strain evidence="3">CBS 122368</strain>
    </source>
</reference>
<gene>
    <name evidence="3" type="ORF">BU26DRAFT_500760</name>
</gene>
<feature type="compositionally biased region" description="Low complexity" evidence="1">
    <location>
        <begin position="142"/>
        <end position="153"/>
    </location>
</feature>
<keyword evidence="2" id="KW-1133">Transmembrane helix</keyword>
<accession>A0A6A6IXC3</accession>
<keyword evidence="2" id="KW-0812">Transmembrane</keyword>
<dbReference type="AlphaFoldDB" id="A0A6A6IXC3"/>
<sequence>MADKPSTNIKRRESRTPTYNHMKYLYVGVGLGTAGVLVDWMIHFLGLAAAILFGVWAPMSYQATIDRNADNNVTQSQMLNKLDRLDELNRLDHLDVLEEMQEKIQGLAVLRAVEFCARLQSVGVRRAALVRTANPITTNPITASFSSPSPTAAPGGGANGTGRGTNPIAVALGAIFGGIALIALVVGTLYWRKKAMQK</sequence>
<dbReference type="GeneID" id="54579850"/>
<protein>
    <submittedName>
        <fullName evidence="3">Uncharacterized protein</fullName>
    </submittedName>
</protein>
<keyword evidence="4" id="KW-1185">Reference proteome</keyword>
<feature type="region of interest" description="Disordered" evidence="1">
    <location>
        <begin position="140"/>
        <end position="160"/>
    </location>
</feature>
<evidence type="ECO:0000313" key="4">
    <source>
        <dbReference type="Proteomes" id="UP000800094"/>
    </source>
</evidence>
<keyword evidence="2" id="KW-0472">Membrane</keyword>
<dbReference type="Proteomes" id="UP000800094">
    <property type="component" value="Unassembled WGS sequence"/>
</dbReference>
<name>A0A6A6IXC3_9PLEO</name>
<dbReference type="OrthoDB" id="3563303at2759"/>
<evidence type="ECO:0000256" key="2">
    <source>
        <dbReference type="SAM" id="Phobius"/>
    </source>
</evidence>
<evidence type="ECO:0000313" key="3">
    <source>
        <dbReference type="EMBL" id="KAF2255139.1"/>
    </source>
</evidence>
<dbReference type="RefSeq" id="XP_033690143.1">
    <property type="nucleotide sequence ID" value="XM_033826520.1"/>
</dbReference>
<proteinExistence type="predicted"/>
<organism evidence="3 4">
    <name type="scientific">Trematosphaeria pertusa</name>
    <dbReference type="NCBI Taxonomy" id="390896"/>
    <lineage>
        <taxon>Eukaryota</taxon>
        <taxon>Fungi</taxon>
        <taxon>Dikarya</taxon>
        <taxon>Ascomycota</taxon>
        <taxon>Pezizomycotina</taxon>
        <taxon>Dothideomycetes</taxon>
        <taxon>Pleosporomycetidae</taxon>
        <taxon>Pleosporales</taxon>
        <taxon>Massarineae</taxon>
        <taxon>Trematosphaeriaceae</taxon>
        <taxon>Trematosphaeria</taxon>
    </lineage>
</organism>
<feature type="transmembrane region" description="Helical" evidence="2">
    <location>
        <begin position="168"/>
        <end position="191"/>
    </location>
</feature>
<dbReference type="EMBL" id="ML987190">
    <property type="protein sequence ID" value="KAF2255139.1"/>
    <property type="molecule type" value="Genomic_DNA"/>
</dbReference>
<evidence type="ECO:0000256" key="1">
    <source>
        <dbReference type="SAM" id="MobiDB-lite"/>
    </source>
</evidence>
<feature type="transmembrane region" description="Helical" evidence="2">
    <location>
        <begin position="24"/>
        <end position="57"/>
    </location>
</feature>